<dbReference type="InterPro" id="IPR052173">
    <property type="entry name" value="Beta-lactam_resp_regulator"/>
</dbReference>
<dbReference type="RefSeq" id="WP_092012578.1">
    <property type="nucleotide sequence ID" value="NZ_FOXH01000002.1"/>
</dbReference>
<gene>
    <name evidence="4" type="ORF">SAMN04515674_102191</name>
</gene>
<organism evidence="4 5">
    <name type="scientific">Pseudarcicella hirudinis</name>
    <dbReference type="NCBI Taxonomy" id="1079859"/>
    <lineage>
        <taxon>Bacteria</taxon>
        <taxon>Pseudomonadati</taxon>
        <taxon>Bacteroidota</taxon>
        <taxon>Cytophagia</taxon>
        <taxon>Cytophagales</taxon>
        <taxon>Flectobacillaceae</taxon>
        <taxon>Pseudarcicella</taxon>
    </lineage>
</organism>
<protein>
    <submittedName>
        <fullName evidence="4">Signal transducer regulating beta-lactamase production, contains metallopeptidase domain</fullName>
    </submittedName>
</protein>
<feature type="domain" description="Peptidase M56" evidence="3">
    <location>
        <begin position="78"/>
        <end position="305"/>
    </location>
</feature>
<dbReference type="Proteomes" id="UP000199306">
    <property type="component" value="Unassembled WGS sequence"/>
</dbReference>
<dbReference type="PANTHER" id="PTHR34978:SF3">
    <property type="entry name" value="SLR0241 PROTEIN"/>
    <property type="match status" value="1"/>
</dbReference>
<dbReference type="PANTHER" id="PTHR34978">
    <property type="entry name" value="POSSIBLE SENSOR-TRANSDUCER PROTEIN BLAR"/>
    <property type="match status" value="1"/>
</dbReference>
<evidence type="ECO:0000313" key="4">
    <source>
        <dbReference type="EMBL" id="SFP27083.1"/>
    </source>
</evidence>
<dbReference type="EMBL" id="FOXH01000002">
    <property type="protein sequence ID" value="SFP27083.1"/>
    <property type="molecule type" value="Genomic_DNA"/>
</dbReference>
<feature type="compositionally biased region" description="Basic and acidic residues" evidence="1">
    <location>
        <begin position="456"/>
        <end position="605"/>
    </location>
</feature>
<keyword evidence="2" id="KW-0812">Transmembrane</keyword>
<evidence type="ECO:0000256" key="1">
    <source>
        <dbReference type="SAM" id="MobiDB-lite"/>
    </source>
</evidence>
<reference evidence="4 5" key="1">
    <citation type="submission" date="2016-10" db="EMBL/GenBank/DDBJ databases">
        <authorList>
            <person name="de Groot N.N."/>
        </authorList>
    </citation>
    <scope>NUCLEOTIDE SEQUENCE [LARGE SCALE GENOMIC DNA]</scope>
    <source>
        <strain evidence="5">E92,LMG 26720,CCM 7988</strain>
    </source>
</reference>
<dbReference type="OrthoDB" id="15218at2"/>
<name>A0A1I5NZ90_9BACT</name>
<sequence length="656" mass="73454">MDLSLVNPVPEYLLKALCSTLIHSLWQGLILSFTVGIIILFTKKSSADLRYKLLTASLFLFAAGSIYTFFRQLKSVSVQSVSTENAAAMKVFALSTGNELIDKSIGNEIVNYCIEHSGEIILGWFLIICIQLLRMAAGFYSLYQLKKVKIFAVDYQLKEKLKMLSHKLGISQAIEIMQSGVAQSPVVIGYFKPIILIPLGMLSHLSPQELEAILIHELAHIRRKDYLVNILQRFLEIVFFFNPAVLWISNLIRNERENCCDDIAISITGSKTTYIQALISCEEYKMTTPDYALGFSGNSNHLLHRVRRMVSNHNQSLNIMERTTLTICLIVAVSFTAVFTKTNAKTISEVTPVSSVKSVSAKVAAIKPNAICPAPVVEVKVDSVPAKKAKTKTHSRTWVYNSGSSQISVDGKTYRFNENEDKISELYINDVKIPEDQLASYQPEIDKLKVLMKEGRKQAEEGRRQAEIGRKQAEEGRRQAELGRKQAAEGRAEAERGRKQAEEGRRQAELGRKQAAEGRVEAERGRKQAEEGRRQAELGRKQAAEGRIQAEEGRKQAEEGRIQAELARKEAAEARAQAEEDRKQAAIELKLAEEEAQESRKEAAESLKQAQQDLLDAKEELRLDLQKSQFKTKGATTIKSSRKNATTIKPEKGPKN</sequence>
<feature type="transmembrane region" description="Helical" evidence="2">
    <location>
        <begin position="121"/>
        <end position="143"/>
    </location>
</feature>
<feature type="region of interest" description="Disordered" evidence="1">
    <location>
        <begin position="627"/>
        <end position="656"/>
    </location>
</feature>
<dbReference type="Pfam" id="PF05569">
    <property type="entry name" value="Peptidase_M56"/>
    <property type="match status" value="1"/>
</dbReference>
<keyword evidence="2" id="KW-1133">Transmembrane helix</keyword>
<evidence type="ECO:0000259" key="3">
    <source>
        <dbReference type="Pfam" id="PF05569"/>
    </source>
</evidence>
<dbReference type="CDD" id="cd07341">
    <property type="entry name" value="M56_BlaR1_MecR1_like"/>
    <property type="match status" value="1"/>
</dbReference>
<keyword evidence="2" id="KW-0472">Membrane</keyword>
<feature type="region of interest" description="Disordered" evidence="1">
    <location>
        <begin position="456"/>
        <end position="609"/>
    </location>
</feature>
<dbReference type="STRING" id="1079859.SAMN04515674_102191"/>
<feature type="transmembrane region" description="Helical" evidence="2">
    <location>
        <begin position="53"/>
        <end position="70"/>
    </location>
</feature>
<evidence type="ECO:0000256" key="2">
    <source>
        <dbReference type="SAM" id="Phobius"/>
    </source>
</evidence>
<accession>A0A1I5NZ90</accession>
<dbReference type="Gene3D" id="3.30.2010.10">
    <property type="entry name" value="Metalloproteases ('zincins'), catalytic domain"/>
    <property type="match status" value="1"/>
</dbReference>
<feature type="transmembrane region" description="Helical" evidence="2">
    <location>
        <begin position="230"/>
        <end position="249"/>
    </location>
</feature>
<feature type="transmembrane region" description="Helical" evidence="2">
    <location>
        <begin position="20"/>
        <end position="41"/>
    </location>
</feature>
<dbReference type="AlphaFoldDB" id="A0A1I5NZ90"/>
<keyword evidence="5" id="KW-1185">Reference proteome</keyword>
<proteinExistence type="predicted"/>
<dbReference type="InterPro" id="IPR008756">
    <property type="entry name" value="Peptidase_M56"/>
</dbReference>
<evidence type="ECO:0000313" key="5">
    <source>
        <dbReference type="Proteomes" id="UP000199306"/>
    </source>
</evidence>
<feature type="compositionally biased region" description="Polar residues" evidence="1">
    <location>
        <begin position="627"/>
        <end position="647"/>
    </location>
</feature>